<dbReference type="AlphaFoldDB" id="A0A8B6H6U1"/>
<dbReference type="InterPro" id="IPR001969">
    <property type="entry name" value="Aspartic_peptidase_AS"/>
</dbReference>
<dbReference type="InterPro" id="IPR021109">
    <property type="entry name" value="Peptidase_aspartic_dom_sf"/>
</dbReference>
<dbReference type="PANTHER" id="PTHR37984">
    <property type="entry name" value="PROTEIN CBG26694"/>
    <property type="match status" value="1"/>
</dbReference>
<evidence type="ECO:0000256" key="2">
    <source>
        <dbReference type="ARBA" id="ARBA00022695"/>
    </source>
</evidence>
<dbReference type="InterPro" id="IPR054465">
    <property type="entry name" value="Integrase_p58-like_C"/>
</dbReference>
<evidence type="ECO:0000256" key="4">
    <source>
        <dbReference type="ARBA" id="ARBA00022759"/>
    </source>
</evidence>
<evidence type="ECO:0000256" key="1">
    <source>
        <dbReference type="ARBA" id="ARBA00022679"/>
    </source>
</evidence>
<evidence type="ECO:0000256" key="3">
    <source>
        <dbReference type="ARBA" id="ARBA00022722"/>
    </source>
</evidence>
<evidence type="ECO:0000313" key="8">
    <source>
        <dbReference type="EMBL" id="VDI74297.1"/>
    </source>
</evidence>
<dbReference type="GO" id="GO:0004519">
    <property type="term" value="F:endonuclease activity"/>
    <property type="evidence" value="ECO:0007669"/>
    <property type="project" value="UniProtKB-KW"/>
</dbReference>
<keyword evidence="3" id="KW-0540">Nuclease</keyword>
<dbReference type="OrthoDB" id="116078at2759"/>
<accession>A0A8B6H6U1</accession>
<protein>
    <recommendedName>
        <fullName evidence="7">Integrase catalytic domain-containing protein</fullName>
    </recommendedName>
</protein>
<evidence type="ECO:0000259" key="7">
    <source>
        <dbReference type="PROSITE" id="PS50994"/>
    </source>
</evidence>
<dbReference type="GO" id="GO:0003964">
    <property type="term" value="F:RNA-directed DNA polymerase activity"/>
    <property type="evidence" value="ECO:0007669"/>
    <property type="project" value="UniProtKB-KW"/>
</dbReference>
<keyword evidence="4" id="KW-0255">Endonuclease</keyword>
<dbReference type="Proteomes" id="UP000596742">
    <property type="component" value="Unassembled WGS sequence"/>
</dbReference>
<dbReference type="Gene3D" id="2.40.70.10">
    <property type="entry name" value="Acid Proteases"/>
    <property type="match status" value="1"/>
</dbReference>
<organism evidence="8 9">
    <name type="scientific">Mytilus galloprovincialis</name>
    <name type="common">Mediterranean mussel</name>
    <dbReference type="NCBI Taxonomy" id="29158"/>
    <lineage>
        <taxon>Eukaryota</taxon>
        <taxon>Metazoa</taxon>
        <taxon>Spiralia</taxon>
        <taxon>Lophotrochozoa</taxon>
        <taxon>Mollusca</taxon>
        <taxon>Bivalvia</taxon>
        <taxon>Autobranchia</taxon>
        <taxon>Pteriomorphia</taxon>
        <taxon>Mytilida</taxon>
        <taxon>Mytiloidea</taxon>
        <taxon>Mytilidae</taxon>
        <taxon>Mytilinae</taxon>
        <taxon>Mytilus</taxon>
    </lineage>
</organism>
<dbReference type="InterPro" id="IPR041588">
    <property type="entry name" value="Integrase_H2C2"/>
</dbReference>
<dbReference type="GO" id="GO:0004190">
    <property type="term" value="F:aspartic-type endopeptidase activity"/>
    <property type="evidence" value="ECO:0007669"/>
    <property type="project" value="InterPro"/>
</dbReference>
<dbReference type="GO" id="GO:0003676">
    <property type="term" value="F:nucleic acid binding"/>
    <property type="evidence" value="ECO:0007669"/>
    <property type="project" value="InterPro"/>
</dbReference>
<dbReference type="InterPro" id="IPR050951">
    <property type="entry name" value="Retrovirus_Pol_polyprotein"/>
</dbReference>
<keyword evidence="5" id="KW-0378">Hydrolase</keyword>
<dbReference type="PROSITE" id="PS00141">
    <property type="entry name" value="ASP_PROTEASE"/>
    <property type="match status" value="1"/>
</dbReference>
<dbReference type="EMBL" id="UYJE01009538">
    <property type="protein sequence ID" value="VDI74297.1"/>
    <property type="molecule type" value="Genomic_DNA"/>
</dbReference>
<dbReference type="GO" id="GO:0006508">
    <property type="term" value="P:proteolysis"/>
    <property type="evidence" value="ECO:0007669"/>
    <property type="project" value="InterPro"/>
</dbReference>
<name>A0A8B6H6U1_MYTGA</name>
<dbReference type="PROSITE" id="PS50994">
    <property type="entry name" value="INTEGRASE"/>
    <property type="match status" value="1"/>
</dbReference>
<keyword evidence="2" id="KW-0548">Nucleotidyltransferase</keyword>
<dbReference type="InterPro" id="IPR036397">
    <property type="entry name" value="RNaseH_sf"/>
</dbReference>
<dbReference type="FunFam" id="1.10.340.70:FF:000001">
    <property type="entry name" value="Retrovirus-related Pol polyprotein from transposon gypsy-like Protein"/>
    <property type="match status" value="1"/>
</dbReference>
<gene>
    <name evidence="8" type="ORF">MGAL_10B093373</name>
</gene>
<evidence type="ECO:0000256" key="5">
    <source>
        <dbReference type="ARBA" id="ARBA00022801"/>
    </source>
</evidence>
<sequence>MRGEKHVRTGHIGETDDNWDNGFYTNGLIFGFPVNFLIDSGSTASILSIDVYEKLPSNVWCSLVPNKSEIFDVNGNKVFAIGSIILELMLGQEIFSQNFMICNINQDGILGQDFLLKEVSKVNYQRMVLHTIHNQEIQCWIGGKANMICRVEIKDNMTIPPMTSTMMPVEIPGVNHLTEYGLIEGTTGNQSSATPSGYCIDGWDPDSIRQCQLEDPDMSLIVTYLQEKKNKPDWDQVSKGTSFQKTIWRQWDRLTINNGMLYRKFYCSDKDYVDNFKLQLLVPKSHQKTVVKYFHDVPSAGHLGPDKMLSRIQQLFYWPAMKRSITRYCKECDQCAARKSLKRNKAPLGQYLVGEPMERVAIDILGPLPLTKRQNRYVLVLCDCFSKWTEAYAIPDQESLTIARTIVNEFICRFGSPLQLHSDQGRSFEAKLFQDLCDLLKIDKTRSTSQHPQSNGSDAMSKSHVLARKHLKQNSEYQKRHYDLKAVKRELQVGQAVWLYDASKKKGICHKLTSKWKGPYVVTRKIDDITYLVRRSKKQPGKVYHIDRLLPYQGRNPPTWFSSRKTGESHDGIPRVGSTLEEYVRETNGHCFSGHIIGCKGRMNLPARGMAD</sequence>
<reference evidence="8" key="1">
    <citation type="submission" date="2018-11" db="EMBL/GenBank/DDBJ databases">
        <authorList>
            <person name="Alioto T."/>
            <person name="Alioto T."/>
        </authorList>
    </citation>
    <scope>NUCLEOTIDE SEQUENCE</scope>
</reference>
<dbReference type="SUPFAM" id="SSF53098">
    <property type="entry name" value="Ribonuclease H-like"/>
    <property type="match status" value="1"/>
</dbReference>
<dbReference type="Gene3D" id="1.10.340.70">
    <property type="match status" value="1"/>
</dbReference>
<dbReference type="Gene3D" id="3.30.420.10">
    <property type="entry name" value="Ribonuclease H-like superfamily/Ribonuclease H"/>
    <property type="match status" value="1"/>
</dbReference>
<dbReference type="Pfam" id="PF00665">
    <property type="entry name" value="rve"/>
    <property type="match status" value="1"/>
</dbReference>
<comment type="caution">
    <text evidence="8">The sequence shown here is derived from an EMBL/GenBank/DDBJ whole genome shotgun (WGS) entry which is preliminary data.</text>
</comment>
<dbReference type="InterPro" id="IPR001584">
    <property type="entry name" value="Integrase_cat-core"/>
</dbReference>
<keyword evidence="1" id="KW-0808">Transferase</keyword>
<dbReference type="Pfam" id="PF22938">
    <property type="entry name" value="Integrase_p58_C"/>
    <property type="match status" value="1"/>
</dbReference>
<dbReference type="SUPFAM" id="SSF50630">
    <property type="entry name" value="Acid proteases"/>
    <property type="match status" value="1"/>
</dbReference>
<dbReference type="PANTHER" id="PTHR37984:SF15">
    <property type="entry name" value="INTEGRASE CATALYTIC DOMAIN-CONTAINING PROTEIN"/>
    <property type="match status" value="1"/>
</dbReference>
<dbReference type="CDD" id="cd00303">
    <property type="entry name" value="retropepsin_like"/>
    <property type="match status" value="1"/>
</dbReference>
<proteinExistence type="predicted"/>
<evidence type="ECO:0000256" key="6">
    <source>
        <dbReference type="ARBA" id="ARBA00022918"/>
    </source>
</evidence>
<feature type="domain" description="Integrase catalytic" evidence="7">
    <location>
        <begin position="352"/>
        <end position="456"/>
    </location>
</feature>
<keyword evidence="6" id="KW-0695">RNA-directed DNA polymerase</keyword>
<dbReference type="Pfam" id="PF17921">
    <property type="entry name" value="Integrase_H2C2"/>
    <property type="match status" value="1"/>
</dbReference>
<evidence type="ECO:0000313" key="9">
    <source>
        <dbReference type="Proteomes" id="UP000596742"/>
    </source>
</evidence>
<keyword evidence="9" id="KW-1185">Reference proteome</keyword>
<dbReference type="InterPro" id="IPR012337">
    <property type="entry name" value="RNaseH-like_sf"/>
</dbReference>
<dbReference type="GO" id="GO:0015074">
    <property type="term" value="P:DNA integration"/>
    <property type="evidence" value="ECO:0007669"/>
    <property type="project" value="InterPro"/>
</dbReference>